<comment type="caution">
    <text evidence="5">The sequence shown here is derived from an EMBL/GenBank/DDBJ whole genome shotgun (WGS) entry which is preliminary data.</text>
</comment>
<dbReference type="NCBIfam" id="TIGR00254">
    <property type="entry name" value="GGDEF"/>
    <property type="match status" value="1"/>
</dbReference>
<dbReference type="OrthoDB" id="7216521at2"/>
<dbReference type="SUPFAM" id="SSF55785">
    <property type="entry name" value="PYP-like sensor domain (PAS domain)"/>
    <property type="match status" value="1"/>
</dbReference>
<dbReference type="PANTHER" id="PTHR45138">
    <property type="entry name" value="REGULATORY COMPONENTS OF SENSORY TRANSDUCTION SYSTEM"/>
    <property type="match status" value="1"/>
</dbReference>
<dbReference type="InterPro" id="IPR035965">
    <property type="entry name" value="PAS-like_dom_sf"/>
</dbReference>
<dbReference type="GO" id="GO:0043709">
    <property type="term" value="P:cell adhesion involved in single-species biofilm formation"/>
    <property type="evidence" value="ECO:0007669"/>
    <property type="project" value="TreeGrafter"/>
</dbReference>
<dbReference type="SUPFAM" id="SSF55073">
    <property type="entry name" value="Nucleotide cyclase"/>
    <property type="match status" value="1"/>
</dbReference>
<organism evidence="5 6">
    <name type="scientific">Dankookia rubra</name>
    <dbReference type="NCBI Taxonomy" id="1442381"/>
    <lineage>
        <taxon>Bacteria</taxon>
        <taxon>Pseudomonadati</taxon>
        <taxon>Pseudomonadota</taxon>
        <taxon>Alphaproteobacteria</taxon>
        <taxon>Acetobacterales</taxon>
        <taxon>Roseomonadaceae</taxon>
        <taxon>Dankookia</taxon>
    </lineage>
</organism>
<dbReference type="InterPro" id="IPR000160">
    <property type="entry name" value="GGDEF_dom"/>
</dbReference>
<keyword evidence="6" id="KW-1185">Reference proteome</keyword>
<dbReference type="InterPro" id="IPR043128">
    <property type="entry name" value="Rev_trsase/Diguanyl_cyclase"/>
</dbReference>
<dbReference type="GO" id="GO:1902201">
    <property type="term" value="P:negative regulation of bacterial-type flagellum-dependent cell motility"/>
    <property type="evidence" value="ECO:0007669"/>
    <property type="project" value="TreeGrafter"/>
</dbReference>
<dbReference type="CDD" id="cd01949">
    <property type="entry name" value="GGDEF"/>
    <property type="match status" value="1"/>
</dbReference>
<dbReference type="PANTHER" id="PTHR45138:SF9">
    <property type="entry name" value="DIGUANYLATE CYCLASE DGCM-RELATED"/>
    <property type="match status" value="1"/>
</dbReference>
<dbReference type="NCBIfam" id="TIGR00229">
    <property type="entry name" value="sensory_box"/>
    <property type="match status" value="1"/>
</dbReference>
<dbReference type="Gene3D" id="3.30.70.270">
    <property type="match status" value="1"/>
</dbReference>
<dbReference type="Gene3D" id="3.30.450.20">
    <property type="entry name" value="PAS domain"/>
    <property type="match status" value="1"/>
</dbReference>
<dbReference type="InterPro" id="IPR000014">
    <property type="entry name" value="PAS"/>
</dbReference>
<evidence type="ECO:0000259" key="4">
    <source>
        <dbReference type="PROSITE" id="PS50887"/>
    </source>
</evidence>
<proteinExistence type="predicted"/>
<dbReference type="SMART" id="SM00267">
    <property type="entry name" value="GGDEF"/>
    <property type="match status" value="1"/>
</dbReference>
<dbReference type="EC" id="2.7.7.65" evidence="1"/>
<dbReference type="CDD" id="cd00130">
    <property type="entry name" value="PAS"/>
    <property type="match status" value="1"/>
</dbReference>
<feature type="region of interest" description="Disordered" evidence="3">
    <location>
        <begin position="22"/>
        <end position="53"/>
    </location>
</feature>
<dbReference type="AlphaFoldDB" id="A0A4R5QIK6"/>
<dbReference type="PROSITE" id="PS50887">
    <property type="entry name" value="GGDEF"/>
    <property type="match status" value="1"/>
</dbReference>
<evidence type="ECO:0000256" key="2">
    <source>
        <dbReference type="ARBA" id="ARBA00034247"/>
    </source>
</evidence>
<dbReference type="Proteomes" id="UP000295096">
    <property type="component" value="Unassembled WGS sequence"/>
</dbReference>
<sequence length="511" mass="53774">MPMPTRACQRALTVPITRPSSDAAILPRMPSMDPTAEQARAHAASAGGVAAAPEPDPSLCGALLESRQRWRDFATLAADLVFETDAAGRFTFVAPEAPLGWSAEALLDRPGRELLAVPEPDPFLLRGAARGLRAWLRRADGGSACLSLSLVPLQDAAGRFVGLRGSGRDITAEVAEAEAQAAALRRAEALQSLIGRVRREVLAPRMLTATLEALQGALGCAGAAVVEWPRGDGPVAIHQQGGDPVPLLAGFSQCLGCGGPAFLAGPGGEHLAVVPQQSQATTHCDQPQALLAWRDAGQRGFDADERHMLAALSDFLFVVLGNQALQHRLEGQARTDALTGLLNRRAFLEDLGRRLRRQAQDPLRAGRAEGALLFLDLDNFKPINDRLGHEAGDAALVAVAGLLRDLIRPTDMAARLGGDEFALWLEAADAEGAAGRAAAVCAAAARLDHRLGKDTPPITFSIGGAIRRPGTAETPEALLARADAAMYDAKRGGRDAWVLATPDGPPRRLAS</sequence>
<evidence type="ECO:0000256" key="1">
    <source>
        <dbReference type="ARBA" id="ARBA00012528"/>
    </source>
</evidence>
<dbReference type="InterPro" id="IPR050469">
    <property type="entry name" value="Diguanylate_Cyclase"/>
</dbReference>
<evidence type="ECO:0000256" key="3">
    <source>
        <dbReference type="SAM" id="MobiDB-lite"/>
    </source>
</evidence>
<accession>A0A4R5QIK6</accession>
<dbReference type="GO" id="GO:0005886">
    <property type="term" value="C:plasma membrane"/>
    <property type="evidence" value="ECO:0007669"/>
    <property type="project" value="TreeGrafter"/>
</dbReference>
<dbReference type="Pfam" id="PF00990">
    <property type="entry name" value="GGDEF"/>
    <property type="match status" value="1"/>
</dbReference>
<feature type="compositionally biased region" description="Low complexity" evidence="3">
    <location>
        <begin position="36"/>
        <end position="52"/>
    </location>
</feature>
<gene>
    <name evidence="5" type="ORF">E2C06_10695</name>
</gene>
<dbReference type="EMBL" id="SMSJ01000010">
    <property type="protein sequence ID" value="TDH62599.1"/>
    <property type="molecule type" value="Genomic_DNA"/>
</dbReference>
<feature type="domain" description="GGDEF" evidence="4">
    <location>
        <begin position="368"/>
        <end position="502"/>
    </location>
</feature>
<reference evidence="5 6" key="1">
    <citation type="journal article" date="2016" name="J. Microbiol.">
        <title>Dankookia rubra gen. nov., sp. nov., an alphaproteobacterium isolated from sediment of a shallow stream.</title>
        <authorList>
            <person name="Kim W.H."/>
            <person name="Kim D.H."/>
            <person name="Kang K."/>
            <person name="Ahn T.Y."/>
        </authorList>
    </citation>
    <scope>NUCLEOTIDE SEQUENCE [LARGE SCALE GENOMIC DNA]</scope>
    <source>
        <strain evidence="5 6">JCM30602</strain>
    </source>
</reference>
<evidence type="ECO:0000313" key="6">
    <source>
        <dbReference type="Proteomes" id="UP000295096"/>
    </source>
</evidence>
<evidence type="ECO:0000313" key="5">
    <source>
        <dbReference type="EMBL" id="TDH62599.1"/>
    </source>
</evidence>
<dbReference type="GO" id="GO:0052621">
    <property type="term" value="F:diguanylate cyclase activity"/>
    <property type="evidence" value="ECO:0007669"/>
    <property type="project" value="UniProtKB-EC"/>
</dbReference>
<protein>
    <recommendedName>
        <fullName evidence="1">diguanylate cyclase</fullName>
        <ecNumber evidence="1">2.7.7.65</ecNumber>
    </recommendedName>
</protein>
<name>A0A4R5QIK6_9PROT</name>
<comment type="catalytic activity">
    <reaction evidence="2">
        <text>2 GTP = 3',3'-c-di-GMP + 2 diphosphate</text>
        <dbReference type="Rhea" id="RHEA:24898"/>
        <dbReference type="ChEBI" id="CHEBI:33019"/>
        <dbReference type="ChEBI" id="CHEBI:37565"/>
        <dbReference type="ChEBI" id="CHEBI:58805"/>
        <dbReference type="EC" id="2.7.7.65"/>
    </reaction>
</comment>
<dbReference type="InterPro" id="IPR029787">
    <property type="entry name" value="Nucleotide_cyclase"/>
</dbReference>